<dbReference type="RefSeq" id="WP_288184143.1">
    <property type="nucleotide sequence ID" value="NZ_LT608335.1"/>
</dbReference>
<dbReference type="InterPro" id="IPR027417">
    <property type="entry name" value="P-loop_NTPase"/>
</dbReference>
<sequence>MDNGLSFDKLRDLAIGTVEFVSPSEIKILLDINAPQTTALNTGVPTLFPKINGFVLIPNEMGALVGIISWMGVEYSQYPKRKGLRDFDVIDLPYPLRKVSINPLGTLKINGDDYELERGVFSFPSVGDFVVMPLQEQLQAIIENKEEGAKVKIGTSPVASNTPIKIDPNKLFGRHLAILGNTGSGKSCSVAGVIRWSIEAALEEQKKLRKQNNSIPDYLNARFIILDPNGEYSKTFDDLKPRKFKIKVDETEANFKQLRVPAWMWNSYEWSAVTQASGRTQRPLLRQALREVRKGSKDCTDDFTLQLRRYYSSCLVEVKRDLNQGASAYKGKPGKNDFGKKIHSISKDAMYDSQKLCAEGLKIELEKLASGLKIIADSKYKTFQNEKQETVEFYYDFDKAQVEEALSLIDSFLKCCGGFKKYKGPDEDSPVNFIGEDLPNYLERLAQEQNAQQYLDFLIMRVRTMLSDSRMSSVIGTEPSINLTDWLNDYIGSNDQESGNITIIDLSIVPVDVVHLVVAVISRIIFEALQRYRKVNKVELPTVIVMEEAHTFIRKFSENNDEISPQKMCCQTFERIAREGRKFGLGLLLSSQRPSELSATVLSQCNTFLLHRIVNDKDQELVKRLIPDNLGSLLSELPVLPTRKAILLGWAAPIPVLLEMNDLDRTKRPNSDDPKFWDVWTGIEKRSIEWQGIVKDWQDEGINNEEDEERMTFDK</sequence>
<reference evidence="2" key="1">
    <citation type="submission" date="2016-08" db="EMBL/GenBank/DDBJ databases">
        <authorList>
            <person name="Seilhamer J.J."/>
        </authorList>
    </citation>
    <scope>NUCLEOTIDE SEQUENCE</scope>
    <source>
        <strain evidence="2">86</strain>
    </source>
</reference>
<dbReference type="InterPro" id="IPR008571">
    <property type="entry name" value="HerA-like"/>
</dbReference>
<evidence type="ECO:0000259" key="1">
    <source>
        <dbReference type="Pfam" id="PF01935"/>
    </source>
</evidence>
<dbReference type="Pfam" id="PF01935">
    <property type="entry name" value="DUF87"/>
    <property type="match status" value="1"/>
</dbReference>
<dbReference type="InterPro" id="IPR002789">
    <property type="entry name" value="HerA_central"/>
</dbReference>
<feature type="domain" description="Helicase HerA central" evidence="1">
    <location>
        <begin position="151"/>
        <end position="319"/>
    </location>
</feature>
<dbReference type="SUPFAM" id="SSF52540">
    <property type="entry name" value="P-loop containing nucleoside triphosphate hydrolases"/>
    <property type="match status" value="1"/>
</dbReference>
<dbReference type="Gene3D" id="3.40.50.300">
    <property type="entry name" value="P-loop containing nucleotide triphosphate hydrolases"/>
    <property type="match status" value="2"/>
</dbReference>
<organism evidence="2">
    <name type="scientific">uncultured Sporomusa sp</name>
    <dbReference type="NCBI Taxonomy" id="307249"/>
    <lineage>
        <taxon>Bacteria</taxon>
        <taxon>Bacillati</taxon>
        <taxon>Bacillota</taxon>
        <taxon>Negativicutes</taxon>
        <taxon>Selenomonadales</taxon>
        <taxon>Sporomusaceae</taxon>
        <taxon>Sporomusa</taxon>
        <taxon>environmental samples</taxon>
    </lineage>
</organism>
<evidence type="ECO:0000313" key="2">
    <source>
        <dbReference type="EMBL" id="SCM80990.1"/>
    </source>
</evidence>
<dbReference type="PANTHER" id="PTHR42957">
    <property type="entry name" value="HELICASE MJ1565-RELATED"/>
    <property type="match status" value="1"/>
</dbReference>
<proteinExistence type="predicted"/>
<accession>A0A212LU45</accession>
<name>A0A212LU45_9FIRM</name>
<dbReference type="AlphaFoldDB" id="A0A212LU45"/>
<dbReference type="EMBL" id="FMJE01000003">
    <property type="protein sequence ID" value="SCM80990.1"/>
    <property type="molecule type" value="Genomic_DNA"/>
</dbReference>
<dbReference type="PANTHER" id="PTHR42957:SF1">
    <property type="entry name" value="HELICASE MJ1565-RELATED"/>
    <property type="match status" value="1"/>
</dbReference>
<gene>
    <name evidence="2" type="ORF">KL86SPO_31169</name>
</gene>
<protein>
    <recommendedName>
        <fullName evidence="1">Helicase HerA central domain-containing protein</fullName>
    </recommendedName>
</protein>